<dbReference type="SUPFAM" id="SSF54556">
    <property type="entry name" value="Chitinase insertion domain"/>
    <property type="match status" value="1"/>
</dbReference>
<sequence>MAGRDRGRSRLPAEQGARCGTRSQDAGIMTCSAYQLTCYFTNWAQYWPGLGHFKPDDIDPCLCTHLIYAFAGMRNNEITTIEWDDVAFYQAFNGLRNKQKYKSLILPQGVGTTKVFTAMVSTLENHQNFIASVIKFLHQYEFDGLDFEWEYTGSYGSPPQDKHLFTVLLQVREDVAISNPRKSKAYSFQGESGVSQAQLTWNLELWNLPITKIRAFIQQYLDNIHVMTYDLHGSWEGYPRENSPLYKYPTEMGGNADLNVDYVMNYWKDNGAPAEKLIAGFPTYSHTFILSDSSNTGIGVPTSGACPAGPYTKQAGFWAYYEDAPQAVPYAYQSLSVKAQCLKENNFGGAMICAVDLDDFTGTFCPRVCSAVLSCFRLHCPCSARGAHNSPGSESGSRSSSSGGSSGGSGFCAGKANGLYPMANNKNAFQHCLNGVTYQQNFEARLIFDTSCDCCNWGWT</sequence>
<organism evidence="3 4">
    <name type="scientific">Neovison vison</name>
    <name type="common">American mink</name>
    <name type="synonym">Mustela vison</name>
    <dbReference type="NCBI Taxonomy" id="452646"/>
    <lineage>
        <taxon>Eukaryota</taxon>
        <taxon>Metazoa</taxon>
        <taxon>Chordata</taxon>
        <taxon>Craniata</taxon>
        <taxon>Vertebrata</taxon>
        <taxon>Euteleostomi</taxon>
        <taxon>Mammalia</taxon>
        <taxon>Eutheria</taxon>
        <taxon>Laurasiatheria</taxon>
        <taxon>Carnivora</taxon>
        <taxon>Caniformia</taxon>
        <taxon>Musteloidea</taxon>
        <taxon>Mustelidae</taxon>
        <taxon>Mustelinae</taxon>
        <taxon>Neogale</taxon>
    </lineage>
</organism>
<dbReference type="Pfam" id="PF00704">
    <property type="entry name" value="Glyco_hydro_18"/>
    <property type="match status" value="1"/>
</dbReference>
<dbReference type="GO" id="GO:0019900">
    <property type="term" value="F:kinase binding"/>
    <property type="evidence" value="ECO:0007669"/>
    <property type="project" value="Ensembl"/>
</dbReference>
<dbReference type="SMART" id="SM00636">
    <property type="entry name" value="Glyco_18"/>
    <property type="match status" value="1"/>
</dbReference>
<dbReference type="AlphaFoldDB" id="A0A8C7A1L1"/>
<dbReference type="Ensembl" id="ENSNVIT00000000610.1">
    <property type="protein sequence ID" value="ENSNVIP00000000531.1"/>
    <property type="gene ID" value="ENSNVIG00000000368.1"/>
</dbReference>
<dbReference type="GO" id="GO:0006032">
    <property type="term" value="P:chitin catabolic process"/>
    <property type="evidence" value="ECO:0007669"/>
    <property type="project" value="Ensembl"/>
</dbReference>
<feature type="compositionally biased region" description="Low complexity" evidence="1">
    <location>
        <begin position="390"/>
        <end position="403"/>
    </location>
</feature>
<feature type="domain" description="GH18" evidence="2">
    <location>
        <begin position="34"/>
        <end position="375"/>
    </location>
</feature>
<dbReference type="SUPFAM" id="SSF57625">
    <property type="entry name" value="Invertebrate chitin-binding proteins"/>
    <property type="match status" value="1"/>
</dbReference>
<dbReference type="InterPro" id="IPR050314">
    <property type="entry name" value="Glycosyl_Hydrlase_18"/>
</dbReference>
<accession>A0A8C7A1L1</accession>
<dbReference type="GO" id="GO:0004568">
    <property type="term" value="F:chitinase activity"/>
    <property type="evidence" value="ECO:0007669"/>
    <property type="project" value="Ensembl"/>
</dbReference>
<evidence type="ECO:0000259" key="2">
    <source>
        <dbReference type="PROSITE" id="PS51910"/>
    </source>
</evidence>
<dbReference type="GeneTree" id="ENSGT00940000154557"/>
<evidence type="ECO:0000256" key="1">
    <source>
        <dbReference type="SAM" id="MobiDB-lite"/>
    </source>
</evidence>
<name>A0A8C7A1L1_NEOVI</name>
<dbReference type="InterPro" id="IPR011583">
    <property type="entry name" value="Chitinase_II/V-like_cat"/>
</dbReference>
<dbReference type="GO" id="GO:0002532">
    <property type="term" value="P:production of molecular mediator involved in inflammatory response"/>
    <property type="evidence" value="ECO:0007669"/>
    <property type="project" value="Ensembl"/>
</dbReference>
<dbReference type="InterPro" id="IPR017853">
    <property type="entry name" value="GH"/>
</dbReference>
<dbReference type="InterPro" id="IPR029070">
    <property type="entry name" value="Chitinase_insertion_sf"/>
</dbReference>
<dbReference type="Gene3D" id="3.20.20.80">
    <property type="entry name" value="Glycosidases"/>
    <property type="match status" value="2"/>
</dbReference>
<feature type="region of interest" description="Disordered" evidence="1">
    <location>
        <begin position="386"/>
        <end position="407"/>
    </location>
</feature>
<reference evidence="3" key="1">
    <citation type="submission" date="2025-08" db="UniProtKB">
        <authorList>
            <consortium name="Ensembl"/>
        </authorList>
    </citation>
    <scope>IDENTIFICATION</scope>
</reference>
<dbReference type="PROSITE" id="PS51910">
    <property type="entry name" value="GH18_2"/>
    <property type="match status" value="1"/>
</dbReference>
<proteinExistence type="predicted"/>
<evidence type="ECO:0000313" key="3">
    <source>
        <dbReference type="Ensembl" id="ENSNVIP00000000531.1"/>
    </source>
</evidence>
<dbReference type="PANTHER" id="PTHR11177">
    <property type="entry name" value="CHITINASE"/>
    <property type="match status" value="1"/>
</dbReference>
<dbReference type="GO" id="GO:0008061">
    <property type="term" value="F:chitin binding"/>
    <property type="evidence" value="ECO:0007669"/>
    <property type="project" value="InterPro"/>
</dbReference>
<dbReference type="PANTHER" id="PTHR11177:SF188">
    <property type="entry name" value="ACIDIC MAMMALIAN CHITINASE"/>
    <property type="match status" value="1"/>
</dbReference>
<dbReference type="GO" id="GO:0032722">
    <property type="term" value="P:positive regulation of chemokine production"/>
    <property type="evidence" value="ECO:0007669"/>
    <property type="project" value="Ensembl"/>
</dbReference>
<evidence type="ECO:0000313" key="4">
    <source>
        <dbReference type="Proteomes" id="UP000694425"/>
    </source>
</evidence>
<dbReference type="GO" id="GO:0005615">
    <property type="term" value="C:extracellular space"/>
    <property type="evidence" value="ECO:0007669"/>
    <property type="project" value="Ensembl"/>
</dbReference>
<reference evidence="3" key="2">
    <citation type="submission" date="2025-09" db="UniProtKB">
        <authorList>
            <consortium name="Ensembl"/>
        </authorList>
    </citation>
    <scope>IDENTIFICATION</scope>
</reference>
<dbReference type="InterPro" id="IPR001223">
    <property type="entry name" value="Glyco_hydro18_cat"/>
</dbReference>
<dbReference type="GO" id="GO:0005975">
    <property type="term" value="P:carbohydrate metabolic process"/>
    <property type="evidence" value="ECO:0007669"/>
    <property type="project" value="InterPro"/>
</dbReference>
<dbReference type="InterPro" id="IPR036508">
    <property type="entry name" value="Chitin-bd_dom_sf"/>
</dbReference>
<keyword evidence="4" id="KW-1185">Reference proteome</keyword>
<dbReference type="Proteomes" id="UP000694425">
    <property type="component" value="Unplaced"/>
</dbReference>
<protein>
    <submittedName>
        <fullName evidence="3">Chitinase acidic</fullName>
    </submittedName>
</protein>
<dbReference type="SUPFAM" id="SSF51445">
    <property type="entry name" value="(Trans)glycosidases"/>
    <property type="match status" value="1"/>
</dbReference>